<dbReference type="GO" id="GO:0022857">
    <property type="term" value="F:transmembrane transporter activity"/>
    <property type="evidence" value="ECO:0007669"/>
    <property type="project" value="InterPro"/>
</dbReference>
<dbReference type="InterPro" id="IPR011701">
    <property type="entry name" value="MFS"/>
</dbReference>
<feature type="domain" description="Major facilitator superfamily (MFS) profile" evidence="6">
    <location>
        <begin position="130"/>
        <end position="509"/>
    </location>
</feature>
<accession>A0A3S2TNG4</accession>
<evidence type="ECO:0000256" key="4">
    <source>
        <dbReference type="SAM" id="MobiDB-lite"/>
    </source>
</evidence>
<dbReference type="PROSITE" id="PS50850">
    <property type="entry name" value="MFS"/>
    <property type="match status" value="1"/>
</dbReference>
<dbReference type="AlphaFoldDB" id="A0A3S2TNG4"/>
<feature type="transmembrane region" description="Helical" evidence="5">
    <location>
        <begin position="222"/>
        <end position="242"/>
    </location>
</feature>
<feature type="compositionally biased region" description="Low complexity" evidence="4">
    <location>
        <begin position="54"/>
        <end position="79"/>
    </location>
</feature>
<dbReference type="InterPro" id="IPR020846">
    <property type="entry name" value="MFS_dom"/>
</dbReference>
<reference evidence="7 8" key="1">
    <citation type="submission" date="2019-01" db="EMBL/GenBank/DDBJ databases">
        <authorList>
            <person name="Chen W.-M."/>
        </authorList>
    </citation>
    <scope>NUCLEOTIDE SEQUENCE [LARGE SCALE GENOMIC DNA]</scope>
    <source>
        <strain evidence="7 8">ICH-3</strain>
    </source>
</reference>
<evidence type="ECO:0000256" key="3">
    <source>
        <dbReference type="ARBA" id="ARBA00023136"/>
    </source>
</evidence>
<protein>
    <submittedName>
        <fullName evidence="7">MFS transporter</fullName>
    </submittedName>
</protein>
<feature type="transmembrane region" description="Helical" evidence="5">
    <location>
        <begin position="169"/>
        <end position="189"/>
    </location>
</feature>
<proteinExistence type="predicted"/>
<evidence type="ECO:0000256" key="1">
    <source>
        <dbReference type="ARBA" id="ARBA00022692"/>
    </source>
</evidence>
<dbReference type="Pfam" id="PF07690">
    <property type="entry name" value="MFS_1"/>
    <property type="match status" value="1"/>
</dbReference>
<dbReference type="Proteomes" id="UP000288178">
    <property type="component" value="Unassembled WGS sequence"/>
</dbReference>
<keyword evidence="2 5" id="KW-1133">Transmembrane helix</keyword>
<comment type="caution">
    <text evidence="7">The sequence shown here is derived from an EMBL/GenBank/DDBJ whole genome shotgun (WGS) entry which is preliminary data.</text>
</comment>
<dbReference type="PANTHER" id="PTHR11360:SF284">
    <property type="entry name" value="EG:103B4.3 PROTEIN-RELATED"/>
    <property type="match status" value="1"/>
</dbReference>
<gene>
    <name evidence="7" type="ORF">ENE75_09955</name>
</gene>
<feature type="region of interest" description="Disordered" evidence="4">
    <location>
        <begin position="1"/>
        <end position="79"/>
    </location>
</feature>
<feature type="transmembrane region" description="Helical" evidence="5">
    <location>
        <begin position="196"/>
        <end position="216"/>
    </location>
</feature>
<name>A0A3S2TNG4_9BURK</name>
<keyword evidence="1 5" id="KW-0812">Transmembrane</keyword>
<evidence type="ECO:0000256" key="5">
    <source>
        <dbReference type="SAM" id="Phobius"/>
    </source>
</evidence>
<feature type="transmembrane region" description="Helical" evidence="5">
    <location>
        <begin position="366"/>
        <end position="385"/>
    </location>
</feature>
<sequence length="509" mass="52218">MARRLHHPRAFPGPCGRGRCRRGRPAAGAVFRRRPGRCTGRLAQRGGHGRAGRRAAAGHGCGAGPPRHGAKRPPAGQPAAGAARLLRRPHLRAHRPAGRADVPHHLAGDGVVTAPTQPPAATDEAPYGWVIVGAAFTALAVIFGVAYAFAAFFAPFEATFSASRADVSLVFGLSGLLYFVLGAFGGMLSDRFGPRVVTSAGMLCIAAALAGGSQATSMTQLTLFYGLGLGVGIALVYTPSIGCVQPWFTRRRGLAAGIASAGIGAGTFAVPLLATAAIAWWGWRGAMLALAAGVVVLGLAATVLLRPAPAATRRSGGTVPGMTLREALRSRSFRWLYAMCVLAAPSMFIPFAHLSASARDLGIGEAQAVGLVGLIGIGSLTGRFAIGSLADRVGRPLTLVAMQASLGVSMALWWAADGYVALAVFALWMGLSYGGIVSLMPALCMDLYGARAVASIIGTLYTGAALGNVAGPWLAGWVFDASGSYGGVIVGCAVLSAVATWGTWQAVRR</sequence>
<dbReference type="PANTHER" id="PTHR11360">
    <property type="entry name" value="MONOCARBOXYLATE TRANSPORTER"/>
    <property type="match status" value="1"/>
</dbReference>
<dbReference type="InterPro" id="IPR036259">
    <property type="entry name" value="MFS_trans_sf"/>
</dbReference>
<dbReference type="SUPFAM" id="SSF103473">
    <property type="entry name" value="MFS general substrate transporter"/>
    <property type="match status" value="1"/>
</dbReference>
<dbReference type="EMBL" id="SACT01000002">
    <property type="protein sequence ID" value="RVT52728.1"/>
    <property type="molecule type" value="Genomic_DNA"/>
</dbReference>
<dbReference type="Gene3D" id="1.20.1250.20">
    <property type="entry name" value="MFS general substrate transporter like domains"/>
    <property type="match status" value="1"/>
</dbReference>
<dbReference type="InterPro" id="IPR050327">
    <property type="entry name" value="Proton-linked_MCT"/>
</dbReference>
<feature type="transmembrane region" description="Helical" evidence="5">
    <location>
        <begin position="422"/>
        <end position="444"/>
    </location>
</feature>
<keyword evidence="8" id="KW-1185">Reference proteome</keyword>
<evidence type="ECO:0000313" key="7">
    <source>
        <dbReference type="EMBL" id="RVT52728.1"/>
    </source>
</evidence>
<feature type="transmembrane region" description="Helical" evidence="5">
    <location>
        <begin position="127"/>
        <end position="149"/>
    </location>
</feature>
<feature type="transmembrane region" description="Helical" evidence="5">
    <location>
        <begin position="485"/>
        <end position="504"/>
    </location>
</feature>
<feature type="transmembrane region" description="Helical" evidence="5">
    <location>
        <begin position="397"/>
        <end position="416"/>
    </location>
</feature>
<organism evidence="7 8">
    <name type="scientific">Rubrivivax albus</name>
    <dbReference type="NCBI Taxonomy" id="2499835"/>
    <lineage>
        <taxon>Bacteria</taxon>
        <taxon>Pseudomonadati</taxon>
        <taxon>Pseudomonadota</taxon>
        <taxon>Betaproteobacteria</taxon>
        <taxon>Burkholderiales</taxon>
        <taxon>Sphaerotilaceae</taxon>
        <taxon>Rubrivivax</taxon>
    </lineage>
</organism>
<feature type="transmembrane region" description="Helical" evidence="5">
    <location>
        <begin position="335"/>
        <end position="354"/>
    </location>
</feature>
<feature type="transmembrane region" description="Helical" evidence="5">
    <location>
        <begin position="456"/>
        <end position="479"/>
    </location>
</feature>
<feature type="transmembrane region" description="Helical" evidence="5">
    <location>
        <begin position="286"/>
        <end position="305"/>
    </location>
</feature>
<evidence type="ECO:0000313" key="8">
    <source>
        <dbReference type="Proteomes" id="UP000288178"/>
    </source>
</evidence>
<feature type="transmembrane region" description="Helical" evidence="5">
    <location>
        <begin position="254"/>
        <end position="280"/>
    </location>
</feature>
<evidence type="ECO:0000259" key="6">
    <source>
        <dbReference type="PROSITE" id="PS50850"/>
    </source>
</evidence>
<keyword evidence="3 5" id="KW-0472">Membrane</keyword>
<evidence type="ECO:0000256" key="2">
    <source>
        <dbReference type="ARBA" id="ARBA00022989"/>
    </source>
</evidence>